<reference evidence="2 3" key="1">
    <citation type="submission" date="2018-10" db="EMBL/GenBank/DDBJ databases">
        <title>Natronolimnobius sp. XQ-INN 246 isolated from Inner Mongolia Autonomous Region of China.</title>
        <authorList>
            <person name="Xue Q."/>
        </authorList>
    </citation>
    <scope>NUCLEOTIDE SEQUENCE [LARGE SCALE GENOMIC DNA]</scope>
    <source>
        <strain evidence="2 3">XQ-INN 246</strain>
    </source>
</reference>
<evidence type="ECO:0000256" key="1">
    <source>
        <dbReference type="SAM" id="MobiDB-lite"/>
    </source>
</evidence>
<proteinExistence type="predicted"/>
<dbReference type="EMBL" id="RBZW01000023">
    <property type="protein sequence ID" value="THE64885.1"/>
    <property type="molecule type" value="Genomic_DNA"/>
</dbReference>
<keyword evidence="2" id="KW-0804">Transcription</keyword>
<comment type="caution">
    <text evidence="2">The sequence shown here is derived from an EMBL/GenBank/DDBJ whole genome shotgun (WGS) entry which is preliminary data.</text>
</comment>
<dbReference type="Proteomes" id="UP000318864">
    <property type="component" value="Unassembled WGS sequence"/>
</dbReference>
<accession>A0A4S3TP11</accession>
<dbReference type="RefSeq" id="WP_141464671.1">
    <property type="nucleotide sequence ID" value="NZ_RBZW01000023.1"/>
</dbReference>
<dbReference type="GO" id="GO:0000428">
    <property type="term" value="C:DNA-directed RNA polymerase complex"/>
    <property type="evidence" value="ECO:0007669"/>
    <property type="project" value="UniProtKB-KW"/>
</dbReference>
<name>A0A4S3TP11_9EURY</name>
<evidence type="ECO:0000313" key="3">
    <source>
        <dbReference type="Proteomes" id="UP000318864"/>
    </source>
</evidence>
<organism evidence="2 3">
    <name type="scientific">Salinadaptatus halalkaliphilus</name>
    <dbReference type="NCBI Taxonomy" id="2419781"/>
    <lineage>
        <taxon>Archaea</taxon>
        <taxon>Methanobacteriati</taxon>
        <taxon>Methanobacteriota</taxon>
        <taxon>Stenosarchaea group</taxon>
        <taxon>Halobacteria</taxon>
        <taxon>Halobacteriales</taxon>
        <taxon>Natrialbaceae</taxon>
        <taxon>Salinadaptatus</taxon>
    </lineage>
</organism>
<feature type="region of interest" description="Disordered" evidence="1">
    <location>
        <begin position="1"/>
        <end position="55"/>
    </location>
</feature>
<dbReference type="OrthoDB" id="225544at2157"/>
<keyword evidence="3" id="KW-1185">Reference proteome</keyword>
<sequence>MRERTNEEEAEDESKETDQYLADETPEQKPSRQQELDHSPDKYTTGYDAFGDTRVGIGSAGGDVTKLIRHNEGRHRSDGNHSAREAARDKVRVTESFCSTLDLPSHQQRLAVAAMATMNLDRFGRQKRLGKVALATIKVAVEWDRSRRFPDEGLSDLEEDDLPTRMLDESDYREILDQQDVSKADLYSVSQLVKRELKKEEFFQSR</sequence>
<protein>
    <submittedName>
        <fullName evidence="2">DNA-directed RNA polymerase subunit epsilon</fullName>
    </submittedName>
</protein>
<keyword evidence="2" id="KW-0240">DNA-directed RNA polymerase</keyword>
<dbReference type="AlphaFoldDB" id="A0A4S3TP11"/>
<feature type="compositionally biased region" description="Basic and acidic residues" evidence="1">
    <location>
        <begin position="26"/>
        <end position="41"/>
    </location>
</feature>
<gene>
    <name evidence="2" type="ORF">D8Y22_10595</name>
</gene>
<evidence type="ECO:0000313" key="2">
    <source>
        <dbReference type="EMBL" id="THE64885.1"/>
    </source>
</evidence>